<keyword evidence="7" id="KW-1185">Reference proteome</keyword>
<dbReference type="InterPro" id="IPR006633">
    <property type="entry name" value="Carb-bd_sugar_hydrolysis-dom"/>
</dbReference>
<evidence type="ECO:0000256" key="1">
    <source>
        <dbReference type="ARBA" id="ARBA00004613"/>
    </source>
</evidence>
<dbReference type="SMART" id="SM00710">
    <property type="entry name" value="PbH1"/>
    <property type="match status" value="8"/>
</dbReference>
<dbReference type="SMART" id="SM00722">
    <property type="entry name" value="CASH"/>
    <property type="match status" value="1"/>
</dbReference>
<evidence type="ECO:0000313" key="7">
    <source>
        <dbReference type="Proteomes" id="UP000250831"/>
    </source>
</evidence>
<dbReference type="Gene3D" id="2.160.20.10">
    <property type="entry name" value="Single-stranded right-handed beta-helix, Pectin lyase-like"/>
    <property type="match status" value="1"/>
</dbReference>
<dbReference type="RefSeq" id="WP_108632119.1">
    <property type="nucleotide sequence ID" value="NZ_QCXX01000001.1"/>
</dbReference>
<feature type="chain" id="PRO_5017082896" description="Carbohydrate-binding/sugar hydrolysis domain-containing protein" evidence="4">
    <location>
        <begin position="27"/>
        <end position="516"/>
    </location>
</feature>
<dbReference type="InterPro" id="IPR011459">
    <property type="entry name" value="DUF1565"/>
</dbReference>
<evidence type="ECO:0000256" key="4">
    <source>
        <dbReference type="SAM" id="SignalP"/>
    </source>
</evidence>
<gene>
    <name evidence="6" type="ORF">DCO56_02225</name>
</gene>
<proteinExistence type="predicted"/>
<dbReference type="InterPro" id="IPR052052">
    <property type="entry name" value="Polysaccharide_Lyase_9"/>
</dbReference>
<reference evidence="6 7" key="1">
    <citation type="submission" date="2018-04" db="EMBL/GenBank/DDBJ databases">
        <title>Sphingobacterium sp. M46 Genome.</title>
        <authorList>
            <person name="Cheng J."/>
            <person name="Li Y."/>
        </authorList>
    </citation>
    <scope>NUCLEOTIDE SEQUENCE [LARGE SCALE GENOMIC DNA]</scope>
    <source>
        <strain evidence="6 7">M46</strain>
    </source>
</reference>
<sequence>MIFKRLFSLSYVLLQGILLFAACGHADHLDHTQTDAALQKSRYVSVRGNDLNKGTESKPFRTIARALEAISPGDTIFVREGAYHEKVMISKSGSSAKLITIKPYPNEAVAIDGEGLSIFGTEALVTIRNARFIQFEGFEIRNFKTQAKGNDVNGIIIDQGSKNITVRNNRVHHIENNASPQDGRSGHGILVIGNTAEALQDIIVEDNTIHDCNTGYSENLTINGYVDGFIIRRNKVYNGENIGIVAAGGYAANATASLNYVRNGLISQNEVYDIDGRTGPIPAFAQHNGAIGIYIDGARDIIVERNSVYRCGRGIGLVSETDHFPTRDCIVRNNEVYHNSLAGISLGGYLNYTGGGTLKCYVVNNTLFHNNIDKGYFDEIEGEIRLVESCTENIIQNNIIVAQPNSVFIHKYTNTGKSNAIDYNLYFSTGEGQWIWNGKVIRDQHTWKSTLIGDTHTIFGQDPGFISTTQADFGLRDSSPALAKGKFIGQAIHGELDLSGQARFESNRISIGAFQK</sequence>
<dbReference type="EMBL" id="QCXX01000001">
    <property type="protein sequence ID" value="PUV25812.1"/>
    <property type="molecule type" value="Genomic_DNA"/>
</dbReference>
<comment type="caution">
    <text evidence="6">The sequence shown here is derived from an EMBL/GenBank/DDBJ whole genome shotgun (WGS) entry which is preliminary data.</text>
</comment>
<dbReference type="Proteomes" id="UP000250831">
    <property type="component" value="Unassembled WGS sequence"/>
</dbReference>
<dbReference type="InterPro" id="IPR006626">
    <property type="entry name" value="PbH1"/>
</dbReference>
<feature type="domain" description="Carbohydrate-binding/sugar hydrolysis" evidence="5">
    <location>
        <begin position="70"/>
        <end position="247"/>
    </location>
</feature>
<keyword evidence="2" id="KW-0964">Secreted</keyword>
<dbReference type="GO" id="GO:0005576">
    <property type="term" value="C:extracellular region"/>
    <property type="evidence" value="ECO:0007669"/>
    <property type="project" value="UniProtKB-SubCell"/>
</dbReference>
<dbReference type="GO" id="GO:0016837">
    <property type="term" value="F:carbon-oxygen lyase activity, acting on polysaccharides"/>
    <property type="evidence" value="ECO:0007669"/>
    <property type="project" value="TreeGrafter"/>
</dbReference>
<dbReference type="PANTHER" id="PTHR40088:SF2">
    <property type="entry name" value="SECRETED SUGAR HYDROLASE"/>
    <property type="match status" value="1"/>
</dbReference>
<evidence type="ECO:0000259" key="5">
    <source>
        <dbReference type="SMART" id="SM00722"/>
    </source>
</evidence>
<dbReference type="PROSITE" id="PS51257">
    <property type="entry name" value="PROKAR_LIPOPROTEIN"/>
    <property type="match status" value="1"/>
</dbReference>
<comment type="subcellular location">
    <subcellularLocation>
        <location evidence="1">Secreted</location>
    </subcellularLocation>
</comment>
<dbReference type="InterPro" id="IPR012334">
    <property type="entry name" value="Pectin_lyas_fold"/>
</dbReference>
<dbReference type="OrthoDB" id="9795486at2"/>
<organism evidence="6 7">
    <name type="scientific">Sphingobacterium athyrii</name>
    <dbReference type="NCBI Taxonomy" id="2152717"/>
    <lineage>
        <taxon>Bacteria</taxon>
        <taxon>Pseudomonadati</taxon>
        <taxon>Bacteroidota</taxon>
        <taxon>Sphingobacteriia</taxon>
        <taxon>Sphingobacteriales</taxon>
        <taxon>Sphingobacteriaceae</taxon>
        <taxon>Sphingobacterium</taxon>
    </lineage>
</organism>
<accession>A0A363NYC9</accession>
<dbReference type="PANTHER" id="PTHR40088">
    <property type="entry name" value="PECTATE LYASE (EUROFUNG)"/>
    <property type="match status" value="1"/>
</dbReference>
<dbReference type="Pfam" id="PF07602">
    <property type="entry name" value="DUF1565"/>
    <property type="match status" value="1"/>
</dbReference>
<evidence type="ECO:0000313" key="6">
    <source>
        <dbReference type="EMBL" id="PUV25812.1"/>
    </source>
</evidence>
<protein>
    <recommendedName>
        <fullName evidence="5">Carbohydrate-binding/sugar hydrolysis domain-containing protein</fullName>
    </recommendedName>
</protein>
<feature type="signal peptide" evidence="4">
    <location>
        <begin position="1"/>
        <end position="26"/>
    </location>
</feature>
<evidence type="ECO:0000256" key="3">
    <source>
        <dbReference type="ARBA" id="ARBA00022729"/>
    </source>
</evidence>
<keyword evidence="3 4" id="KW-0732">Signal</keyword>
<dbReference type="SUPFAM" id="SSF51126">
    <property type="entry name" value="Pectin lyase-like"/>
    <property type="match status" value="1"/>
</dbReference>
<dbReference type="AlphaFoldDB" id="A0A363NYC9"/>
<evidence type="ECO:0000256" key="2">
    <source>
        <dbReference type="ARBA" id="ARBA00022525"/>
    </source>
</evidence>
<dbReference type="InterPro" id="IPR011050">
    <property type="entry name" value="Pectin_lyase_fold/virulence"/>
</dbReference>
<name>A0A363NYC9_9SPHI</name>